<dbReference type="AlphaFoldDB" id="A0AAN8GDZ6"/>
<name>A0AAN8GDZ6_TRICO</name>
<accession>A0AAN8GDZ6</accession>
<sequence length="141" mass="15991">MQHGHPKCFTPKYPIEESDFSVKEGYEMSGFGRRKSYGKGQQLYRQEETLCAMRLHTLRALSLPKPGKRRKAVVVIENSIVPFQSFPVSMSSSFSDLVDDEPPFSPSNDINLIDLAHCDVFFGPDSMMADDTHSSSWRLSR</sequence>
<dbReference type="Proteomes" id="UP001331761">
    <property type="component" value="Unassembled WGS sequence"/>
</dbReference>
<dbReference type="EMBL" id="WIXE01003252">
    <property type="protein sequence ID" value="KAK5984113.1"/>
    <property type="molecule type" value="Genomic_DNA"/>
</dbReference>
<organism evidence="1 2">
    <name type="scientific">Trichostrongylus colubriformis</name>
    <name type="common">Black scour worm</name>
    <dbReference type="NCBI Taxonomy" id="6319"/>
    <lineage>
        <taxon>Eukaryota</taxon>
        <taxon>Metazoa</taxon>
        <taxon>Ecdysozoa</taxon>
        <taxon>Nematoda</taxon>
        <taxon>Chromadorea</taxon>
        <taxon>Rhabditida</taxon>
        <taxon>Rhabditina</taxon>
        <taxon>Rhabditomorpha</taxon>
        <taxon>Strongyloidea</taxon>
        <taxon>Trichostrongylidae</taxon>
        <taxon>Trichostrongylus</taxon>
    </lineage>
</organism>
<keyword evidence="2" id="KW-1185">Reference proteome</keyword>
<protein>
    <submittedName>
        <fullName evidence="1">Uncharacterized protein</fullName>
    </submittedName>
</protein>
<comment type="caution">
    <text evidence="1">The sequence shown here is derived from an EMBL/GenBank/DDBJ whole genome shotgun (WGS) entry which is preliminary data.</text>
</comment>
<gene>
    <name evidence="1" type="ORF">GCK32_007945</name>
</gene>
<proteinExistence type="predicted"/>
<evidence type="ECO:0000313" key="2">
    <source>
        <dbReference type="Proteomes" id="UP001331761"/>
    </source>
</evidence>
<evidence type="ECO:0000313" key="1">
    <source>
        <dbReference type="EMBL" id="KAK5984113.1"/>
    </source>
</evidence>
<reference evidence="1 2" key="1">
    <citation type="submission" date="2019-10" db="EMBL/GenBank/DDBJ databases">
        <title>Assembly and Annotation for the nematode Trichostrongylus colubriformis.</title>
        <authorList>
            <person name="Martin J."/>
        </authorList>
    </citation>
    <scope>NUCLEOTIDE SEQUENCE [LARGE SCALE GENOMIC DNA]</scope>
    <source>
        <strain evidence="1">G859</strain>
        <tissue evidence="1">Whole worm</tissue>
    </source>
</reference>